<organism evidence="2 3">
    <name type="scientific">Halonotius aquaticus</name>
    <dbReference type="NCBI Taxonomy" id="2216978"/>
    <lineage>
        <taxon>Archaea</taxon>
        <taxon>Methanobacteriati</taxon>
        <taxon>Methanobacteriota</taxon>
        <taxon>Stenosarchaea group</taxon>
        <taxon>Halobacteria</taxon>
        <taxon>Halobacteriales</taxon>
        <taxon>Haloferacaceae</taxon>
        <taxon>Halonotius</taxon>
    </lineage>
</organism>
<keyword evidence="1" id="KW-0812">Transmembrane</keyword>
<comment type="caution">
    <text evidence="2">The sequence shown here is derived from an EMBL/GenBank/DDBJ whole genome shotgun (WGS) entry which is preliminary data.</text>
</comment>
<evidence type="ECO:0000313" key="3">
    <source>
        <dbReference type="Proteomes" id="UP000276588"/>
    </source>
</evidence>
<protein>
    <submittedName>
        <fullName evidence="2">Uncharacterized protein</fullName>
    </submittedName>
</protein>
<accession>A0A3A6PXY4</accession>
<dbReference type="AlphaFoldDB" id="A0A3A6PXY4"/>
<keyword evidence="1" id="KW-0472">Membrane</keyword>
<name>A0A3A6PXY4_9EURY</name>
<evidence type="ECO:0000256" key="1">
    <source>
        <dbReference type="SAM" id="Phobius"/>
    </source>
</evidence>
<sequence>MTDNPPESTLDKYHPRASEYLTYSGDYNEIDKGVREFMLCLCDLEDDLVELEADVSKHELDATGWRASKTLSALETRQLSLAEEIRETHSAIVKGKANRLDRNPGEDWHHRSQQHLYRHQDDFMKIHQRLEEVSARIGQRIDAKRNTANTRLVITVSLCAVVISILSLVVSLIYQ</sequence>
<dbReference type="OrthoDB" id="386166at2157"/>
<reference evidence="2 3" key="1">
    <citation type="submission" date="2018-06" db="EMBL/GenBank/DDBJ databases">
        <title>Halonotius sp. F13-13 a new haloarchaeeon isolated from a solar saltern from Isla Cristina, Huelva, Spain.</title>
        <authorList>
            <person name="Duran-Viseras A."/>
            <person name="Sanchez-Porro C."/>
            <person name="Ventosa A."/>
        </authorList>
    </citation>
    <scope>NUCLEOTIDE SEQUENCE [LARGE SCALE GENOMIC DNA]</scope>
    <source>
        <strain evidence="2 3">F13-13</strain>
    </source>
</reference>
<dbReference type="Proteomes" id="UP000276588">
    <property type="component" value="Unassembled WGS sequence"/>
</dbReference>
<keyword evidence="3" id="KW-1185">Reference proteome</keyword>
<keyword evidence="1" id="KW-1133">Transmembrane helix</keyword>
<feature type="transmembrane region" description="Helical" evidence="1">
    <location>
        <begin position="152"/>
        <end position="174"/>
    </location>
</feature>
<dbReference type="EMBL" id="QKNY01000010">
    <property type="protein sequence ID" value="RJX43119.1"/>
    <property type="molecule type" value="Genomic_DNA"/>
</dbReference>
<proteinExistence type="predicted"/>
<dbReference type="RefSeq" id="WP_120102765.1">
    <property type="nucleotide sequence ID" value="NZ_QKNY01000010.1"/>
</dbReference>
<gene>
    <name evidence="2" type="ORF">DM826_07375</name>
</gene>
<evidence type="ECO:0000313" key="2">
    <source>
        <dbReference type="EMBL" id="RJX43119.1"/>
    </source>
</evidence>